<proteinExistence type="predicted"/>
<gene>
    <name evidence="2" type="ORF">GCM10023235_70460</name>
</gene>
<dbReference type="InterPro" id="IPR036291">
    <property type="entry name" value="NAD(P)-bd_dom_sf"/>
</dbReference>
<feature type="domain" description="NAD(P)-binding" evidence="1">
    <location>
        <begin position="7"/>
        <end position="196"/>
    </location>
</feature>
<dbReference type="InterPro" id="IPR051606">
    <property type="entry name" value="Polyketide_Oxido-like"/>
</dbReference>
<accession>A0ABP9EL30</accession>
<dbReference type="Pfam" id="PF13460">
    <property type="entry name" value="NAD_binding_10"/>
    <property type="match status" value="1"/>
</dbReference>
<comment type="caution">
    <text evidence="2">The sequence shown here is derived from an EMBL/GenBank/DDBJ whole genome shotgun (WGS) entry which is preliminary data.</text>
</comment>
<reference evidence="3" key="1">
    <citation type="journal article" date="2019" name="Int. J. Syst. Evol. Microbiol.">
        <title>The Global Catalogue of Microorganisms (GCM) 10K type strain sequencing project: providing services to taxonomists for standard genome sequencing and annotation.</title>
        <authorList>
            <consortium name="The Broad Institute Genomics Platform"/>
            <consortium name="The Broad Institute Genome Sequencing Center for Infectious Disease"/>
            <person name="Wu L."/>
            <person name="Ma J."/>
        </authorList>
    </citation>
    <scope>NUCLEOTIDE SEQUENCE [LARGE SCALE GENOMIC DNA]</scope>
    <source>
        <strain evidence="3">JCM 13006</strain>
    </source>
</reference>
<name>A0ABP9EL30_9ACTN</name>
<dbReference type="PANTHER" id="PTHR43355:SF2">
    <property type="entry name" value="FLAVIN REDUCTASE (NADPH)"/>
    <property type="match status" value="1"/>
</dbReference>
<dbReference type="RefSeq" id="WP_345700967.1">
    <property type="nucleotide sequence ID" value="NZ_BAABIS010000001.1"/>
</dbReference>
<evidence type="ECO:0000313" key="3">
    <source>
        <dbReference type="Proteomes" id="UP001501752"/>
    </source>
</evidence>
<keyword evidence="3" id="KW-1185">Reference proteome</keyword>
<dbReference type="Gene3D" id="3.40.50.720">
    <property type="entry name" value="NAD(P)-binding Rossmann-like Domain"/>
    <property type="match status" value="1"/>
</dbReference>
<dbReference type="SUPFAM" id="SSF51735">
    <property type="entry name" value="NAD(P)-binding Rossmann-fold domains"/>
    <property type="match status" value="1"/>
</dbReference>
<dbReference type="InterPro" id="IPR016040">
    <property type="entry name" value="NAD(P)-bd_dom"/>
</dbReference>
<evidence type="ECO:0000313" key="2">
    <source>
        <dbReference type="EMBL" id="GAA4880072.1"/>
    </source>
</evidence>
<sequence>MRIAVLGAACRTGRLVTDLALAAGHRVTAVVRDPAKLPAFAHGAPEAVRADVQQPGALRAALTGQDAVVSTLGTASRAATTVFSDAARELTGLPWLRHVLVMSSAGLESDHLPFAQRVVTRLVVDRVYREVHHDLQRMEGVLAASDLPWTVLRVPVLKDGPAAPEPLTAYDRPLPRAGTATRATVATWLVAHLCDPATVRHRIALADG</sequence>
<organism evidence="2 3">
    <name type="scientific">Kitasatospora terrestris</name>
    <dbReference type="NCBI Taxonomy" id="258051"/>
    <lineage>
        <taxon>Bacteria</taxon>
        <taxon>Bacillati</taxon>
        <taxon>Actinomycetota</taxon>
        <taxon>Actinomycetes</taxon>
        <taxon>Kitasatosporales</taxon>
        <taxon>Streptomycetaceae</taxon>
        <taxon>Kitasatospora</taxon>
    </lineage>
</organism>
<evidence type="ECO:0000259" key="1">
    <source>
        <dbReference type="Pfam" id="PF13460"/>
    </source>
</evidence>
<dbReference type="EMBL" id="BAABIS010000001">
    <property type="protein sequence ID" value="GAA4880072.1"/>
    <property type="molecule type" value="Genomic_DNA"/>
</dbReference>
<protein>
    <submittedName>
        <fullName evidence="2">SDR family oxidoreductase</fullName>
    </submittedName>
</protein>
<dbReference type="Proteomes" id="UP001501752">
    <property type="component" value="Unassembled WGS sequence"/>
</dbReference>
<dbReference type="PANTHER" id="PTHR43355">
    <property type="entry name" value="FLAVIN REDUCTASE (NADPH)"/>
    <property type="match status" value="1"/>
</dbReference>